<comment type="caution">
    <text evidence="3">The sequence shown here is derived from an EMBL/GenBank/DDBJ whole genome shotgun (WGS) entry which is preliminary data.</text>
</comment>
<evidence type="ECO:0000313" key="3">
    <source>
        <dbReference type="EMBL" id="KAK6944009.1"/>
    </source>
</evidence>
<gene>
    <name evidence="3" type="ORF">RJ641_025111</name>
</gene>
<feature type="compositionally biased region" description="Polar residues" evidence="2">
    <location>
        <begin position="81"/>
        <end position="96"/>
    </location>
</feature>
<protein>
    <submittedName>
        <fullName evidence="3">Gemin2/Brr1</fullName>
    </submittedName>
</protein>
<dbReference type="Gene3D" id="1.20.58.1070">
    <property type="match status" value="1"/>
</dbReference>
<dbReference type="GO" id="GO:0032797">
    <property type="term" value="C:SMN complex"/>
    <property type="evidence" value="ECO:0007669"/>
    <property type="project" value="TreeGrafter"/>
</dbReference>
<feature type="region of interest" description="Disordered" evidence="2">
    <location>
        <begin position="80"/>
        <end position="101"/>
    </location>
</feature>
<organism evidence="3 4">
    <name type="scientific">Dillenia turbinata</name>
    <dbReference type="NCBI Taxonomy" id="194707"/>
    <lineage>
        <taxon>Eukaryota</taxon>
        <taxon>Viridiplantae</taxon>
        <taxon>Streptophyta</taxon>
        <taxon>Embryophyta</taxon>
        <taxon>Tracheophyta</taxon>
        <taxon>Spermatophyta</taxon>
        <taxon>Magnoliopsida</taxon>
        <taxon>eudicotyledons</taxon>
        <taxon>Gunneridae</taxon>
        <taxon>Pentapetalae</taxon>
        <taxon>Dilleniales</taxon>
        <taxon>Dilleniaceae</taxon>
        <taxon>Dillenia</taxon>
    </lineage>
</organism>
<dbReference type="InterPro" id="IPR035426">
    <property type="entry name" value="Gemin2/Brr1"/>
</dbReference>
<dbReference type="GO" id="GO:0000387">
    <property type="term" value="P:spliceosomal snRNP assembly"/>
    <property type="evidence" value="ECO:0007669"/>
    <property type="project" value="InterPro"/>
</dbReference>
<dbReference type="GO" id="GO:0005634">
    <property type="term" value="C:nucleus"/>
    <property type="evidence" value="ECO:0007669"/>
    <property type="project" value="TreeGrafter"/>
</dbReference>
<evidence type="ECO:0000256" key="1">
    <source>
        <dbReference type="ARBA" id="ARBA00025758"/>
    </source>
</evidence>
<comment type="similarity">
    <text evidence="1">Belongs to the gemin-2 family.</text>
</comment>
<name>A0AAN8ZJS4_9MAGN</name>
<dbReference type="AlphaFoldDB" id="A0AAN8ZJS4"/>
<dbReference type="PANTHER" id="PTHR12794:SF0">
    <property type="entry name" value="GEM-ASSOCIATED PROTEIN 2"/>
    <property type="match status" value="1"/>
</dbReference>
<dbReference type="Pfam" id="PF04938">
    <property type="entry name" value="SIP1"/>
    <property type="match status" value="1"/>
</dbReference>
<feature type="compositionally biased region" description="Polar residues" evidence="2">
    <location>
        <begin position="41"/>
        <end position="53"/>
    </location>
</feature>
<sequence length="213" mass="23730">MPKIPTIAKFPENLLPLKHWEDEFLADFVDLRPALSHVEDSSSTVEKLGSKQSIPEDRSPQLLESATNKFYEVKTDEADIYNSNNPDLSSTDQDISPSAKESRPTVFGIENLENNPTVSAIQSMDSVARVSMLRKRISSIETATSLSRNDCLWCFVLCAAVDTPLHANACADMRSLVRKCASLRARKVEVDEEVILLNILVTIAGQYFGRLEK</sequence>
<evidence type="ECO:0000256" key="2">
    <source>
        <dbReference type="SAM" id="MobiDB-lite"/>
    </source>
</evidence>
<dbReference type="Proteomes" id="UP001370490">
    <property type="component" value="Unassembled WGS sequence"/>
</dbReference>
<keyword evidence="4" id="KW-1185">Reference proteome</keyword>
<evidence type="ECO:0000313" key="4">
    <source>
        <dbReference type="Proteomes" id="UP001370490"/>
    </source>
</evidence>
<feature type="region of interest" description="Disordered" evidence="2">
    <location>
        <begin position="39"/>
        <end position="61"/>
    </location>
</feature>
<accession>A0AAN8ZJS4</accession>
<dbReference type="EMBL" id="JBAMMX010000003">
    <property type="protein sequence ID" value="KAK6944009.1"/>
    <property type="molecule type" value="Genomic_DNA"/>
</dbReference>
<proteinExistence type="inferred from homology"/>
<dbReference type="PANTHER" id="PTHR12794">
    <property type="entry name" value="GEMIN2"/>
    <property type="match status" value="1"/>
</dbReference>
<reference evidence="3 4" key="1">
    <citation type="submission" date="2023-12" db="EMBL/GenBank/DDBJ databases">
        <title>A high-quality genome assembly for Dillenia turbinata (Dilleniales).</title>
        <authorList>
            <person name="Chanderbali A."/>
        </authorList>
    </citation>
    <scope>NUCLEOTIDE SEQUENCE [LARGE SCALE GENOMIC DNA]</scope>
    <source>
        <strain evidence="3">LSX21</strain>
        <tissue evidence="3">Leaf</tissue>
    </source>
</reference>